<sequence length="198" mass="22930">MNIAGLDYNTQREKLILSEYGREIQEMVHYAVNLTDKNERQRCAETIVRIMARMTPNTTDPESKKQKLWDHLAIISNFELDIDYPVDLSTARELAGKPEPIAYPRNRIPVRHYGKMVFDTLNKIKDMEPSSERDELIRITANHMKSCLEQYGHGSLDDERIASDMAHFTDGQVQLDVNAMPLKKNSAKVVNEKKRKKR</sequence>
<evidence type="ECO:0000313" key="2">
    <source>
        <dbReference type="Proteomes" id="UP000788426"/>
    </source>
</evidence>
<accession>A0ABS6YDB7</accession>
<organism evidence="1 2">
    <name type="scientific">Hoylesella nanceiensis</name>
    <dbReference type="NCBI Taxonomy" id="425941"/>
    <lineage>
        <taxon>Bacteria</taxon>
        <taxon>Pseudomonadati</taxon>
        <taxon>Bacteroidota</taxon>
        <taxon>Bacteroidia</taxon>
        <taxon>Bacteroidales</taxon>
        <taxon>Prevotellaceae</taxon>
        <taxon>Hoylesella</taxon>
    </lineage>
</organism>
<reference evidence="1 2" key="1">
    <citation type="submission" date="2021-07" db="EMBL/GenBank/DDBJ databases">
        <title>Genomic diversity and antimicrobial resistance of Prevotella spp. isolated from chronic lung disease airways.</title>
        <authorList>
            <person name="Webb K.A."/>
            <person name="Olagoke O.S."/>
            <person name="Baird T."/>
            <person name="Neill J."/>
            <person name="Pham A."/>
            <person name="Wells T.J."/>
            <person name="Ramsay K.A."/>
            <person name="Bell S.C."/>
            <person name="Sarovich D.S."/>
            <person name="Price E.P."/>
        </authorList>
    </citation>
    <scope>NUCLEOTIDE SEQUENCE [LARGE SCALE GENOMIC DNA]</scope>
    <source>
        <strain evidence="1 2">SCHI0011.S.12</strain>
    </source>
</reference>
<comment type="caution">
    <text evidence="1">The sequence shown here is derived from an EMBL/GenBank/DDBJ whole genome shotgun (WGS) entry which is preliminary data.</text>
</comment>
<dbReference type="RefSeq" id="WP_219480852.1">
    <property type="nucleotide sequence ID" value="NZ_JABZTC010000007.1"/>
</dbReference>
<dbReference type="Pfam" id="PF14123">
    <property type="entry name" value="DUF4290"/>
    <property type="match status" value="1"/>
</dbReference>
<keyword evidence="2" id="KW-1185">Reference proteome</keyword>
<dbReference type="Proteomes" id="UP000788426">
    <property type="component" value="Unassembled WGS sequence"/>
</dbReference>
<name>A0ABS6YDB7_9BACT</name>
<evidence type="ECO:0000313" key="1">
    <source>
        <dbReference type="EMBL" id="MBW4769201.1"/>
    </source>
</evidence>
<dbReference type="EMBL" id="JAHXCT010000003">
    <property type="protein sequence ID" value="MBW4769201.1"/>
    <property type="molecule type" value="Genomic_DNA"/>
</dbReference>
<protein>
    <submittedName>
        <fullName evidence="1">DUF4290 domain-containing protein</fullName>
    </submittedName>
</protein>
<gene>
    <name evidence="1" type="ORF">KZO38_05435</name>
</gene>
<proteinExistence type="predicted"/>
<dbReference type="InterPro" id="IPR025632">
    <property type="entry name" value="DUF4290"/>
</dbReference>